<evidence type="ECO:0000256" key="6">
    <source>
        <dbReference type="ARBA" id="ARBA00022989"/>
    </source>
</evidence>
<dbReference type="EMBL" id="CP060783">
    <property type="protein sequence ID" value="QNP49760.1"/>
    <property type="molecule type" value="Genomic_DNA"/>
</dbReference>
<keyword evidence="3 8" id="KW-0813">Transport</keyword>
<comment type="subcellular location">
    <subcellularLocation>
        <location evidence="8">Cell inner membrane</location>
        <topology evidence="8">Multi-pass membrane protein</topology>
    </subcellularLocation>
    <subcellularLocation>
        <location evidence="1">Cell membrane</location>
        <topology evidence="1">Multi-pass membrane protein</topology>
    </subcellularLocation>
</comment>
<evidence type="ECO:0000256" key="8">
    <source>
        <dbReference type="RuleBase" id="RU365088"/>
    </source>
</evidence>
<dbReference type="RefSeq" id="WP_187725301.1">
    <property type="nucleotide sequence ID" value="NZ_CP060783.1"/>
</dbReference>
<evidence type="ECO:0000256" key="5">
    <source>
        <dbReference type="ARBA" id="ARBA00022692"/>
    </source>
</evidence>
<dbReference type="InterPro" id="IPR011701">
    <property type="entry name" value="MFS"/>
</dbReference>
<dbReference type="Pfam" id="PF07690">
    <property type="entry name" value="MFS_1"/>
    <property type="match status" value="1"/>
</dbReference>
<comment type="caution">
    <text evidence="8">Lacks conserved residue(s) required for the propagation of feature annotation.</text>
</comment>
<comment type="similarity">
    <text evidence="2 8">Belongs to the major facilitator superfamily. Bcr/CmlA family.</text>
</comment>
<dbReference type="PANTHER" id="PTHR23502:SF132">
    <property type="entry name" value="POLYAMINE TRANSPORTER 2-RELATED"/>
    <property type="match status" value="1"/>
</dbReference>
<protein>
    <recommendedName>
        <fullName evidence="8">Bcr/CflA family efflux transporter</fullName>
    </recommendedName>
</protein>
<feature type="transmembrane region" description="Helical" evidence="8">
    <location>
        <begin position="55"/>
        <end position="71"/>
    </location>
</feature>
<keyword evidence="8" id="KW-0997">Cell inner membrane</keyword>
<dbReference type="PROSITE" id="PS50850">
    <property type="entry name" value="MFS"/>
    <property type="match status" value="1"/>
</dbReference>
<evidence type="ECO:0000313" key="11">
    <source>
        <dbReference type="Proteomes" id="UP000516028"/>
    </source>
</evidence>
<proteinExistence type="inferred from homology"/>
<feature type="transmembrane region" description="Helical" evidence="8">
    <location>
        <begin position="172"/>
        <end position="191"/>
    </location>
</feature>
<keyword evidence="11" id="KW-1185">Reference proteome</keyword>
<feature type="transmembrane region" description="Helical" evidence="8">
    <location>
        <begin position="221"/>
        <end position="245"/>
    </location>
</feature>
<sequence>MPSGQADKQWNSPRWALAVLLALLGMLGPFSIDTYLPAFPAIASALQATPVQMQQTLSAYLFAFAFMTLFHGSLSDSFGRRPVVLWGIVVYTLASAGCALSQSIGQLVLFRAMQGLSAGAGIVVSRAVIRDMFPPAEAQRVMSQVTIFFGVAPAVAPIVGGFFSVYLGWASVFWFLTGVGIVLWIANYRLLPETLPRKDRQPFDAANLMRGYWQLGTSPRFLLLALASGVPFNGMFLYVLSAPAFLGDLLHLGPTEFFWFFVLTISGIMGGAWVSGRLAGKIPPKRQIRHGFVIMLTVALLNLALNLFLKPHPAWAMLPIAVFAFGWALMVPVVTLLVLDLYPQRRGMASSMQAFIGSTANGLVAGVLAPLVMHSAIGLAATSLALMCVGLFAWIYLHHRWPDIGRVSHSQ</sequence>
<dbReference type="InterPro" id="IPR020846">
    <property type="entry name" value="MFS_dom"/>
</dbReference>
<dbReference type="Gene3D" id="1.20.1720.10">
    <property type="entry name" value="Multidrug resistance protein D"/>
    <property type="match status" value="1"/>
</dbReference>
<feature type="transmembrane region" description="Helical" evidence="8">
    <location>
        <begin position="291"/>
        <end position="309"/>
    </location>
</feature>
<keyword evidence="6 8" id="KW-1133">Transmembrane helix</keyword>
<name>A0A7H0GN94_9BURK</name>
<dbReference type="AlphaFoldDB" id="A0A7H0GN94"/>
<gene>
    <name evidence="10" type="ORF">H9K75_07520</name>
</gene>
<evidence type="ECO:0000313" key="10">
    <source>
        <dbReference type="EMBL" id="QNP49760.1"/>
    </source>
</evidence>
<dbReference type="CDD" id="cd17320">
    <property type="entry name" value="MFS_MdfA_MDR_like"/>
    <property type="match status" value="1"/>
</dbReference>
<evidence type="ECO:0000256" key="2">
    <source>
        <dbReference type="ARBA" id="ARBA00006236"/>
    </source>
</evidence>
<dbReference type="InterPro" id="IPR004812">
    <property type="entry name" value="Efflux_drug-R_Bcr/CmlA"/>
</dbReference>
<dbReference type="GO" id="GO:1990961">
    <property type="term" value="P:xenobiotic detoxification by transmembrane export across the plasma membrane"/>
    <property type="evidence" value="ECO:0007669"/>
    <property type="project" value="InterPro"/>
</dbReference>
<feature type="transmembrane region" description="Helical" evidence="8">
    <location>
        <begin position="108"/>
        <end position="129"/>
    </location>
</feature>
<reference evidence="10 11" key="1">
    <citation type="submission" date="2020-08" db="EMBL/GenBank/DDBJ databases">
        <title>Genome sequence of Diaphorobacter aerolatus KACC 16536T.</title>
        <authorList>
            <person name="Hyun D.-W."/>
            <person name="Bae J.-W."/>
        </authorList>
    </citation>
    <scope>NUCLEOTIDE SEQUENCE [LARGE SCALE GENOMIC DNA]</scope>
    <source>
        <strain evidence="10 11">KACC 16536</strain>
    </source>
</reference>
<feature type="transmembrane region" description="Helical" evidence="8">
    <location>
        <begin position="83"/>
        <end position="102"/>
    </location>
</feature>
<evidence type="ECO:0000256" key="7">
    <source>
        <dbReference type="ARBA" id="ARBA00023136"/>
    </source>
</evidence>
<evidence type="ECO:0000259" key="9">
    <source>
        <dbReference type="PROSITE" id="PS50850"/>
    </source>
</evidence>
<dbReference type="SUPFAM" id="SSF103473">
    <property type="entry name" value="MFS general substrate transporter"/>
    <property type="match status" value="1"/>
</dbReference>
<feature type="transmembrane region" description="Helical" evidence="8">
    <location>
        <begin position="315"/>
        <end position="342"/>
    </location>
</feature>
<feature type="domain" description="Major facilitator superfamily (MFS) profile" evidence="9">
    <location>
        <begin position="17"/>
        <end position="402"/>
    </location>
</feature>
<dbReference type="PANTHER" id="PTHR23502">
    <property type="entry name" value="MAJOR FACILITATOR SUPERFAMILY"/>
    <property type="match status" value="1"/>
</dbReference>
<dbReference type="GO" id="GO:0005886">
    <property type="term" value="C:plasma membrane"/>
    <property type="evidence" value="ECO:0007669"/>
    <property type="project" value="UniProtKB-SubCell"/>
</dbReference>
<keyword evidence="5 8" id="KW-0812">Transmembrane</keyword>
<evidence type="ECO:0000256" key="4">
    <source>
        <dbReference type="ARBA" id="ARBA00022475"/>
    </source>
</evidence>
<keyword evidence="4" id="KW-1003">Cell membrane</keyword>
<dbReference type="NCBIfam" id="TIGR00710">
    <property type="entry name" value="efflux_Bcr_CflA"/>
    <property type="match status" value="1"/>
</dbReference>
<dbReference type="KEGG" id="daer:H9K75_07520"/>
<keyword evidence="7 8" id="KW-0472">Membrane</keyword>
<dbReference type="GO" id="GO:0015385">
    <property type="term" value="F:sodium:proton antiporter activity"/>
    <property type="evidence" value="ECO:0007669"/>
    <property type="project" value="TreeGrafter"/>
</dbReference>
<feature type="transmembrane region" description="Helical" evidence="8">
    <location>
        <begin position="379"/>
        <end position="397"/>
    </location>
</feature>
<organism evidence="10 11">
    <name type="scientific">Diaphorobacter aerolatus</name>
    <dbReference type="NCBI Taxonomy" id="1288495"/>
    <lineage>
        <taxon>Bacteria</taxon>
        <taxon>Pseudomonadati</taxon>
        <taxon>Pseudomonadota</taxon>
        <taxon>Betaproteobacteria</taxon>
        <taxon>Burkholderiales</taxon>
        <taxon>Comamonadaceae</taxon>
        <taxon>Diaphorobacter</taxon>
    </lineage>
</organism>
<dbReference type="InterPro" id="IPR036259">
    <property type="entry name" value="MFS_trans_sf"/>
</dbReference>
<evidence type="ECO:0000256" key="1">
    <source>
        <dbReference type="ARBA" id="ARBA00004651"/>
    </source>
</evidence>
<feature type="transmembrane region" description="Helical" evidence="8">
    <location>
        <begin position="257"/>
        <end position="279"/>
    </location>
</feature>
<feature type="transmembrane region" description="Helical" evidence="8">
    <location>
        <begin position="354"/>
        <end position="373"/>
    </location>
</feature>
<accession>A0A7H0GN94</accession>
<dbReference type="Proteomes" id="UP000516028">
    <property type="component" value="Chromosome"/>
</dbReference>
<evidence type="ECO:0000256" key="3">
    <source>
        <dbReference type="ARBA" id="ARBA00022448"/>
    </source>
</evidence>
<feature type="transmembrane region" description="Helical" evidence="8">
    <location>
        <begin position="141"/>
        <end position="166"/>
    </location>
</feature>
<dbReference type="GO" id="GO:0042910">
    <property type="term" value="F:xenobiotic transmembrane transporter activity"/>
    <property type="evidence" value="ECO:0007669"/>
    <property type="project" value="InterPro"/>
</dbReference>